<name>A0AAI8VMN0_9PEZI</name>
<feature type="region of interest" description="Disordered" evidence="1">
    <location>
        <begin position="673"/>
        <end position="1001"/>
    </location>
</feature>
<proteinExistence type="predicted"/>
<evidence type="ECO:0000256" key="1">
    <source>
        <dbReference type="SAM" id="MobiDB-lite"/>
    </source>
</evidence>
<feature type="compositionally biased region" description="Polar residues" evidence="1">
    <location>
        <begin position="785"/>
        <end position="795"/>
    </location>
</feature>
<organism evidence="2 3">
    <name type="scientific">Anthostomella pinea</name>
    <dbReference type="NCBI Taxonomy" id="933095"/>
    <lineage>
        <taxon>Eukaryota</taxon>
        <taxon>Fungi</taxon>
        <taxon>Dikarya</taxon>
        <taxon>Ascomycota</taxon>
        <taxon>Pezizomycotina</taxon>
        <taxon>Sordariomycetes</taxon>
        <taxon>Xylariomycetidae</taxon>
        <taxon>Xylariales</taxon>
        <taxon>Xylariaceae</taxon>
        <taxon>Anthostomella</taxon>
    </lineage>
</organism>
<accession>A0AAI8VMN0</accession>
<feature type="compositionally biased region" description="Polar residues" evidence="1">
    <location>
        <begin position="708"/>
        <end position="721"/>
    </location>
</feature>
<comment type="caution">
    <text evidence="2">The sequence shown here is derived from an EMBL/GenBank/DDBJ whole genome shotgun (WGS) entry which is preliminary data.</text>
</comment>
<dbReference type="PANTHER" id="PTHR38700">
    <property type="entry name" value="YALI0E22418P"/>
    <property type="match status" value="1"/>
</dbReference>
<dbReference type="Gene3D" id="2.30.29.30">
    <property type="entry name" value="Pleckstrin-homology domain (PH domain)/Phosphotyrosine-binding domain (PTB)"/>
    <property type="match status" value="1"/>
</dbReference>
<reference evidence="2" key="1">
    <citation type="submission" date="2023-10" db="EMBL/GenBank/DDBJ databases">
        <authorList>
            <person name="Hackl T."/>
        </authorList>
    </citation>
    <scope>NUCLEOTIDE SEQUENCE</scope>
</reference>
<feature type="region of interest" description="Disordered" evidence="1">
    <location>
        <begin position="1"/>
        <end position="189"/>
    </location>
</feature>
<feature type="compositionally biased region" description="Gly residues" evidence="1">
    <location>
        <begin position="845"/>
        <end position="857"/>
    </location>
</feature>
<evidence type="ECO:0000313" key="2">
    <source>
        <dbReference type="EMBL" id="CAJ2507241.1"/>
    </source>
</evidence>
<feature type="compositionally biased region" description="Basic and acidic residues" evidence="1">
    <location>
        <begin position="915"/>
        <end position="986"/>
    </location>
</feature>
<dbReference type="SUPFAM" id="SSF54236">
    <property type="entry name" value="Ubiquitin-like"/>
    <property type="match status" value="1"/>
</dbReference>
<keyword evidence="3" id="KW-1185">Reference proteome</keyword>
<feature type="compositionally biased region" description="Basic and acidic residues" evidence="1">
    <location>
        <begin position="162"/>
        <end position="189"/>
    </location>
</feature>
<gene>
    <name evidence="2" type="ORF">KHLLAP_LOCUS7709</name>
</gene>
<protein>
    <submittedName>
        <fullName evidence="2">Uu.00g084270.m01.CDS01</fullName>
    </submittedName>
</protein>
<feature type="compositionally biased region" description="Polar residues" evidence="1">
    <location>
        <begin position="25"/>
        <end position="51"/>
    </location>
</feature>
<feature type="compositionally biased region" description="Polar residues" evidence="1">
    <location>
        <begin position="807"/>
        <end position="817"/>
    </location>
</feature>
<dbReference type="InterPro" id="IPR011993">
    <property type="entry name" value="PH-like_dom_sf"/>
</dbReference>
<feature type="region of interest" description="Disordered" evidence="1">
    <location>
        <begin position="594"/>
        <end position="635"/>
    </location>
</feature>
<evidence type="ECO:0000313" key="3">
    <source>
        <dbReference type="Proteomes" id="UP001295740"/>
    </source>
</evidence>
<dbReference type="AlphaFoldDB" id="A0AAI8VMN0"/>
<dbReference type="InterPro" id="IPR029071">
    <property type="entry name" value="Ubiquitin-like_domsf"/>
</dbReference>
<dbReference type="PANTHER" id="PTHR38700:SF1">
    <property type="entry name" value="PH DOMAIN-CONTAINING PROTEIN"/>
    <property type="match status" value="1"/>
</dbReference>
<dbReference type="Proteomes" id="UP001295740">
    <property type="component" value="Unassembled WGS sequence"/>
</dbReference>
<feature type="compositionally biased region" description="Low complexity" evidence="1">
    <location>
        <begin position="765"/>
        <end position="784"/>
    </location>
</feature>
<sequence>MPAGNEPNGDQPPKFSRYRSLRGKSVSTLPSTVTRMSISNSGHEVGQQQEAASGKPIARSTSRYRPRANSVAVHGDATQEINSDPPAHCEPAVLPPVAAIPRALKGAAMGRRQREADGDPDTAPDSPPPPRRHQLRHTDAKQSQIRRKVADHESRPSTTSDESQRRRMTDPEDRRRRLDRQDDAARQAERDRLLAEQKKKDLQRLEAQLANNQRPSTAHKPMSPVIKKFVLFTKGRKKDGLSPSSSTGSVDYHGRTAKLETPKAVPTYIEPGGKGIVPQTDAPTSAINSGDRNVTVRCRHHTFNLEITPETTPVDILFQTSNKMTYDLEINPSSCVLIEQYGRLGLERCIRRYERIRDVMNSWDRDTQNQLVVTVAGSDEQDRDLDVHAVPKDEQPQGFQLYMYHSNRPGKWNKRYITLLANGQVVCAKKPNAHTQDKDTASLCRLSDYDIYTPTESQMRRHLKPPKRYCFAVKSQQKTTVFENTDNYVQYFSTEDPKIAAQFREKVQGWRSWYLVDRRPEARKPQKVSVPKTDEKPPQIAPVRHALKKSINVAAMDGHHLRVSVDESPYSIGPFEPLLDMKRFDKRLSQFGKDFLPPVPDASTMPKRIPTQHRRPSKDGGGKTDQPLIGTIKSASDEAFTGGLLGEGYNERKQSLAEAGNGARTTAAAAAFTEGPSLLNRPAEPDTPTDKPESPSWFPSAMEHTAKQRTSSSAVRPNTSAGVMHTSRRPSFSASSRPPLPPPISNSSSSRPTTQGRDQRHTATSPPVSYSHPHPSHPSQHPNPLASQPIGSISHSNRRERPKPLVNLTTPTFQEPPQWSKENKGRGVQAPEGMQHLIDFISVGDAGGPGGGGGGKGGNRDLLEVPPRSTLRRQPHSAPAMPLSRARSKSSGAPPGRVGEVPPVPLLPGLQGQGGRERGPGPSDNKGRDVRGRERERGRDTTPRDREREREKDREREREKERERAKSKAREREKERERERFKEREAAYNAVPGRTGTLKVV</sequence>
<dbReference type="EMBL" id="CAUWAG010000010">
    <property type="protein sequence ID" value="CAJ2507241.1"/>
    <property type="molecule type" value="Genomic_DNA"/>
</dbReference>